<accession>A0A9P4IB47</accession>
<dbReference type="Pfam" id="PF01636">
    <property type="entry name" value="APH"/>
    <property type="match status" value="1"/>
</dbReference>
<evidence type="ECO:0000259" key="1">
    <source>
        <dbReference type="Pfam" id="PF01636"/>
    </source>
</evidence>
<feature type="domain" description="Aminoglycoside phosphotransferase" evidence="1">
    <location>
        <begin position="45"/>
        <end position="282"/>
    </location>
</feature>
<dbReference type="PANTHER" id="PTHR21310">
    <property type="entry name" value="AMINOGLYCOSIDE PHOSPHOTRANSFERASE-RELATED-RELATED"/>
    <property type="match status" value="1"/>
</dbReference>
<evidence type="ECO:0000313" key="3">
    <source>
        <dbReference type="Proteomes" id="UP000799772"/>
    </source>
</evidence>
<dbReference type="Proteomes" id="UP000799772">
    <property type="component" value="Unassembled WGS sequence"/>
</dbReference>
<dbReference type="SUPFAM" id="SSF56112">
    <property type="entry name" value="Protein kinase-like (PK-like)"/>
    <property type="match status" value="1"/>
</dbReference>
<keyword evidence="3" id="KW-1185">Reference proteome</keyword>
<reference evidence="2" key="1">
    <citation type="journal article" date="2020" name="Stud. Mycol.">
        <title>101 Dothideomycetes genomes: a test case for predicting lifestyles and emergence of pathogens.</title>
        <authorList>
            <person name="Haridas S."/>
            <person name="Albert R."/>
            <person name="Binder M."/>
            <person name="Bloem J."/>
            <person name="Labutti K."/>
            <person name="Salamov A."/>
            <person name="Andreopoulos B."/>
            <person name="Baker S."/>
            <person name="Barry K."/>
            <person name="Bills G."/>
            <person name="Bluhm B."/>
            <person name="Cannon C."/>
            <person name="Castanera R."/>
            <person name="Culley D."/>
            <person name="Daum C."/>
            <person name="Ezra D."/>
            <person name="Gonzalez J."/>
            <person name="Henrissat B."/>
            <person name="Kuo A."/>
            <person name="Liang C."/>
            <person name="Lipzen A."/>
            <person name="Lutzoni F."/>
            <person name="Magnuson J."/>
            <person name="Mondo S."/>
            <person name="Nolan M."/>
            <person name="Ohm R."/>
            <person name="Pangilinan J."/>
            <person name="Park H.-J."/>
            <person name="Ramirez L."/>
            <person name="Alfaro M."/>
            <person name="Sun H."/>
            <person name="Tritt A."/>
            <person name="Yoshinaga Y."/>
            <person name="Zwiers L.-H."/>
            <person name="Turgeon B."/>
            <person name="Goodwin S."/>
            <person name="Spatafora J."/>
            <person name="Crous P."/>
            <person name="Grigoriev I."/>
        </authorList>
    </citation>
    <scope>NUCLEOTIDE SEQUENCE</scope>
    <source>
        <strain evidence="2">CBS 133067</strain>
    </source>
</reference>
<dbReference type="Gene3D" id="3.30.200.20">
    <property type="entry name" value="Phosphorylase Kinase, domain 1"/>
    <property type="match status" value="1"/>
</dbReference>
<sequence length="335" mass="37654">MSYRLPPVNQCLSTPLQQSPELTVIQIIIRQLLLTTNQSVEAAERLRGDIHPTYLLQLSDGSRAILKCSPLLSTRLLRREQRRLEDESRVLNLINRNTNIPVPRRMKYESHGSGTALRPPYLIRSYVSGTTLSELRPSLSEADQARIDQSLGVYLLALSSLTARNFGAPHAVHASNGYSTWREAFLTMLEAVLRDAEDMLVSIPYDTVRYYCTAHADALNAVTTPRLTALDVCLPENVLIDPNSREIQGLLGLGDVIWGDPNMAAVLEEPTPAFLEGYGRRDSEQDENEHARKLLYTVYRAIVSVVKRHFRPRDSEDELEARRVLGRALNELAAL</sequence>
<dbReference type="InterPro" id="IPR011009">
    <property type="entry name" value="Kinase-like_dom_sf"/>
</dbReference>
<dbReference type="InterPro" id="IPR002575">
    <property type="entry name" value="Aminoglycoside_PTrfase"/>
</dbReference>
<gene>
    <name evidence="2" type="ORF">NA57DRAFT_42470</name>
</gene>
<dbReference type="OrthoDB" id="5210591at2759"/>
<organism evidence="2 3">
    <name type="scientific">Rhizodiscina lignyota</name>
    <dbReference type="NCBI Taxonomy" id="1504668"/>
    <lineage>
        <taxon>Eukaryota</taxon>
        <taxon>Fungi</taxon>
        <taxon>Dikarya</taxon>
        <taxon>Ascomycota</taxon>
        <taxon>Pezizomycotina</taxon>
        <taxon>Dothideomycetes</taxon>
        <taxon>Pleosporomycetidae</taxon>
        <taxon>Aulographales</taxon>
        <taxon>Rhizodiscinaceae</taxon>
        <taxon>Rhizodiscina</taxon>
    </lineage>
</organism>
<protein>
    <recommendedName>
        <fullName evidence="1">Aminoglycoside phosphotransferase domain-containing protein</fullName>
    </recommendedName>
</protein>
<evidence type="ECO:0000313" key="2">
    <source>
        <dbReference type="EMBL" id="KAF2096798.1"/>
    </source>
</evidence>
<dbReference type="PANTHER" id="PTHR21310:SF59">
    <property type="entry name" value="AMINOGLYCOSIDE PHOSPHOTRANSFERASE DOMAIN-CONTAINING PROTEIN"/>
    <property type="match status" value="1"/>
</dbReference>
<dbReference type="AlphaFoldDB" id="A0A9P4IB47"/>
<name>A0A9P4IB47_9PEZI</name>
<proteinExistence type="predicted"/>
<dbReference type="EMBL" id="ML978129">
    <property type="protein sequence ID" value="KAF2096798.1"/>
    <property type="molecule type" value="Genomic_DNA"/>
</dbReference>
<dbReference type="InterPro" id="IPR051678">
    <property type="entry name" value="AGP_Transferase"/>
</dbReference>
<comment type="caution">
    <text evidence="2">The sequence shown here is derived from an EMBL/GenBank/DDBJ whole genome shotgun (WGS) entry which is preliminary data.</text>
</comment>